<accession>A0ACB9IVP6</accession>
<organism evidence="1 2">
    <name type="scientific">Smallanthus sonchifolius</name>
    <dbReference type="NCBI Taxonomy" id="185202"/>
    <lineage>
        <taxon>Eukaryota</taxon>
        <taxon>Viridiplantae</taxon>
        <taxon>Streptophyta</taxon>
        <taxon>Embryophyta</taxon>
        <taxon>Tracheophyta</taxon>
        <taxon>Spermatophyta</taxon>
        <taxon>Magnoliopsida</taxon>
        <taxon>eudicotyledons</taxon>
        <taxon>Gunneridae</taxon>
        <taxon>Pentapetalae</taxon>
        <taxon>asterids</taxon>
        <taxon>campanulids</taxon>
        <taxon>Asterales</taxon>
        <taxon>Asteraceae</taxon>
        <taxon>Asteroideae</taxon>
        <taxon>Heliantheae alliance</taxon>
        <taxon>Millerieae</taxon>
        <taxon>Smallanthus</taxon>
    </lineage>
</organism>
<name>A0ACB9IVP6_9ASTR</name>
<dbReference type="EMBL" id="CM042024">
    <property type="protein sequence ID" value="KAI3811107.1"/>
    <property type="molecule type" value="Genomic_DNA"/>
</dbReference>
<reference evidence="1 2" key="2">
    <citation type="journal article" date="2022" name="Mol. Ecol. Resour.">
        <title>The genomes of chicory, endive, great burdock and yacon provide insights into Asteraceae paleo-polyploidization history and plant inulin production.</title>
        <authorList>
            <person name="Fan W."/>
            <person name="Wang S."/>
            <person name="Wang H."/>
            <person name="Wang A."/>
            <person name="Jiang F."/>
            <person name="Liu H."/>
            <person name="Zhao H."/>
            <person name="Xu D."/>
            <person name="Zhang Y."/>
        </authorList>
    </citation>
    <scope>NUCLEOTIDE SEQUENCE [LARGE SCALE GENOMIC DNA]</scope>
    <source>
        <strain evidence="2">cv. Yunnan</strain>
        <tissue evidence="1">Leaves</tissue>
    </source>
</reference>
<sequence>MTNEIRTAVFSAGELGVPVGFICLKFSYMIWTIPCGGSFAGEVPAVQAKVFRKEGFAGLYKGWGVSCLKAMPSSGITLMFYEAWKDIDRRQG</sequence>
<protein>
    <submittedName>
        <fullName evidence="1">Uncharacterized protein</fullName>
    </submittedName>
</protein>
<dbReference type="Proteomes" id="UP001056120">
    <property type="component" value="Linkage Group LG07"/>
</dbReference>
<reference evidence="2" key="1">
    <citation type="journal article" date="2022" name="Mol. Ecol. Resour.">
        <title>The genomes of chicory, endive, great burdock and yacon provide insights into Asteraceae palaeo-polyploidization history and plant inulin production.</title>
        <authorList>
            <person name="Fan W."/>
            <person name="Wang S."/>
            <person name="Wang H."/>
            <person name="Wang A."/>
            <person name="Jiang F."/>
            <person name="Liu H."/>
            <person name="Zhao H."/>
            <person name="Xu D."/>
            <person name="Zhang Y."/>
        </authorList>
    </citation>
    <scope>NUCLEOTIDE SEQUENCE [LARGE SCALE GENOMIC DNA]</scope>
    <source>
        <strain evidence="2">cv. Yunnan</strain>
    </source>
</reference>
<evidence type="ECO:0000313" key="2">
    <source>
        <dbReference type="Proteomes" id="UP001056120"/>
    </source>
</evidence>
<proteinExistence type="predicted"/>
<evidence type="ECO:0000313" key="1">
    <source>
        <dbReference type="EMBL" id="KAI3811107.1"/>
    </source>
</evidence>
<keyword evidence="2" id="KW-1185">Reference proteome</keyword>
<comment type="caution">
    <text evidence="1">The sequence shown here is derived from an EMBL/GenBank/DDBJ whole genome shotgun (WGS) entry which is preliminary data.</text>
</comment>
<gene>
    <name evidence="1" type="ORF">L1987_20823</name>
</gene>